<protein>
    <submittedName>
        <fullName evidence="3">Proteasome PCI domain-containing protein</fullName>
    </submittedName>
</protein>
<keyword evidence="4" id="KW-1185">Reference proteome</keyword>
<reference evidence="3 4" key="1">
    <citation type="submission" date="2016-05" db="EMBL/GenBank/DDBJ databases">
        <title>Nuclear genome of Blastocystis sp. subtype 1 NandII.</title>
        <authorList>
            <person name="Gentekaki E."/>
            <person name="Curtis B."/>
            <person name="Stairs C."/>
            <person name="Eme L."/>
            <person name="Herman E."/>
            <person name="Klimes V."/>
            <person name="Arias M.C."/>
            <person name="Elias M."/>
            <person name="Hilliou F."/>
            <person name="Klute M."/>
            <person name="Malik S.-B."/>
            <person name="Pightling A."/>
            <person name="Rachubinski R."/>
            <person name="Salas D."/>
            <person name="Schlacht A."/>
            <person name="Suga H."/>
            <person name="Archibald J."/>
            <person name="Ball S.G."/>
            <person name="Clark G."/>
            <person name="Dacks J."/>
            <person name="Van Der Giezen M."/>
            <person name="Tsaousis A."/>
            <person name="Roger A."/>
        </authorList>
    </citation>
    <scope>NUCLEOTIDE SEQUENCE [LARGE SCALE GENOMIC DNA]</scope>
    <source>
        <strain evidence="4">ATCC 50177 / NandII</strain>
    </source>
</reference>
<dbReference type="PROSITE" id="PS50250">
    <property type="entry name" value="PCI"/>
    <property type="match status" value="1"/>
</dbReference>
<name>A0A196S3M6_BLAHN</name>
<dbReference type="InterPro" id="IPR000717">
    <property type="entry name" value="PCI_dom"/>
</dbReference>
<comment type="similarity">
    <text evidence="1">Belongs to the CSN7/EIF3M family. CSN7 subfamily.</text>
</comment>
<dbReference type="EMBL" id="LXWW01000580">
    <property type="protein sequence ID" value="OAO11760.1"/>
    <property type="molecule type" value="Genomic_DNA"/>
</dbReference>
<dbReference type="STRING" id="478820.A0A196S3M6"/>
<organism evidence="3 4">
    <name type="scientific">Blastocystis sp. subtype 1 (strain ATCC 50177 / NandII)</name>
    <dbReference type="NCBI Taxonomy" id="478820"/>
    <lineage>
        <taxon>Eukaryota</taxon>
        <taxon>Sar</taxon>
        <taxon>Stramenopiles</taxon>
        <taxon>Bigyra</taxon>
        <taxon>Opalozoa</taxon>
        <taxon>Opalinata</taxon>
        <taxon>Blastocystidae</taxon>
        <taxon>Blastocystis</taxon>
    </lineage>
</organism>
<evidence type="ECO:0000313" key="4">
    <source>
        <dbReference type="Proteomes" id="UP000078348"/>
    </source>
</evidence>
<dbReference type="InterPro" id="IPR045237">
    <property type="entry name" value="COPS7/eIF3m"/>
</dbReference>
<keyword evidence="3" id="KW-0647">Proteasome</keyword>
<evidence type="ECO:0000313" key="3">
    <source>
        <dbReference type="EMBL" id="OAO11760.1"/>
    </source>
</evidence>
<dbReference type="AlphaFoldDB" id="A0A196S3M6"/>
<dbReference type="SMART" id="SM00088">
    <property type="entry name" value="PINT"/>
    <property type="match status" value="1"/>
</dbReference>
<gene>
    <name evidence="3" type="ORF">AV274_6595</name>
</gene>
<dbReference type="GO" id="GO:0005852">
    <property type="term" value="C:eukaryotic translation initiation factor 3 complex"/>
    <property type="evidence" value="ECO:0007669"/>
    <property type="project" value="TreeGrafter"/>
</dbReference>
<dbReference type="GO" id="GO:0002183">
    <property type="term" value="P:cytoplasmic translational initiation"/>
    <property type="evidence" value="ECO:0007669"/>
    <property type="project" value="TreeGrafter"/>
</dbReference>
<dbReference type="PANTHER" id="PTHR15350:SF2">
    <property type="entry name" value="EUKARYOTIC TRANSLATION INITIATION FACTOR 3 SUBUNIT M"/>
    <property type="match status" value="1"/>
</dbReference>
<evidence type="ECO:0000256" key="1">
    <source>
        <dbReference type="ARBA" id="ARBA00008482"/>
    </source>
</evidence>
<feature type="domain" description="PCI" evidence="2">
    <location>
        <begin position="185"/>
        <end position="347"/>
    </location>
</feature>
<dbReference type="Proteomes" id="UP000078348">
    <property type="component" value="Unassembled WGS sequence"/>
</dbReference>
<dbReference type="OrthoDB" id="417252at2759"/>
<comment type="caution">
    <text evidence="3">The sequence shown here is derived from an EMBL/GenBank/DDBJ whole genome shotgun (WGS) entry which is preliminary data.</text>
</comment>
<dbReference type="GO" id="GO:0000502">
    <property type="term" value="C:proteasome complex"/>
    <property type="evidence" value="ECO:0007669"/>
    <property type="project" value="UniProtKB-KW"/>
</dbReference>
<evidence type="ECO:0000259" key="2">
    <source>
        <dbReference type="PROSITE" id="PS50250"/>
    </source>
</evidence>
<accession>A0A196S3M6</accession>
<sequence length="380" mass="43590">MSSALFYSAKSDEELSSVIVSYICSFHTEEDAPKIKETLEDYLNKKKYGEFVIFCCKELSSHYVANTDKDVESVYFLLMEMVKKLGNCDECKDICLQICDILFAASFPTTLKARLLSMILNAMPSFKACRVALLKKTISFAQESKSLEFFYIFLMKQNNDDWENVMTEYRQVLITFRELLLEVKRENEAYNCLIKLLSTYKSNEDDYVKYATECALSLLNRLVFDESLHCQEQVVLQGLTEKAKDLAELLAIVNSGDLKALEALISSTDVLAKYQLNEKVIRDHCRIMALAKLCSAHQQMSYEDIAKALAIPQAEVEACIVAAVKAHLVEGKMNQIKEEFVVTRTHCIVVDGEWKNMLEKVQQWKEHVQFVIDNCDKYMN</sequence>
<proteinExistence type="inferred from homology"/>
<dbReference type="Pfam" id="PF01399">
    <property type="entry name" value="PCI"/>
    <property type="match status" value="1"/>
</dbReference>
<dbReference type="PANTHER" id="PTHR15350">
    <property type="entry name" value="COP9 SIGNALOSOME COMPLEX SUBUNIT 7/DENDRITIC CELL PROTEIN GA17"/>
    <property type="match status" value="1"/>
</dbReference>